<accession>A0A2W2BYD6</accession>
<gene>
    <name evidence="2" type="ORF">DK847_01270</name>
</gene>
<evidence type="ECO:0008006" key="4">
    <source>
        <dbReference type="Google" id="ProtNLM"/>
    </source>
</evidence>
<feature type="transmembrane region" description="Helical" evidence="1">
    <location>
        <begin position="82"/>
        <end position="99"/>
    </location>
</feature>
<keyword evidence="1" id="KW-0472">Membrane</keyword>
<feature type="transmembrane region" description="Helical" evidence="1">
    <location>
        <begin position="120"/>
        <end position="142"/>
    </location>
</feature>
<comment type="caution">
    <text evidence="2">The sequence shown here is derived from an EMBL/GenBank/DDBJ whole genome shotgun (WGS) entry which is preliminary data.</text>
</comment>
<name>A0A2W2BYD6_9HYPH</name>
<sequence>MTENLKVNVLIVAVSGVAWVSAFALQERFLSLFSHAPGIDLVFIPSGVRLIAILIGGIWAVVGIGLGGLVLTGREFHTMQPGIIALVAACGGLFPYLALRASLWATGVDWGLRKLTAVRLPLICLGVALGSSVLHNVLFGLLGLEAWPSFSSNTTAMAAGDFIGTLLAVLVVFLALRILRRRSG</sequence>
<feature type="transmembrane region" description="Helical" evidence="1">
    <location>
        <begin position="46"/>
        <end position="70"/>
    </location>
</feature>
<reference evidence="3" key="1">
    <citation type="submission" date="2018-06" db="EMBL/GenBank/DDBJ databases">
        <title>Aestuariibacter litoralis strain KCTC 52945T.</title>
        <authorList>
            <person name="Li X."/>
            <person name="Salam N."/>
            <person name="Li J.-L."/>
            <person name="Chen Y.-M."/>
            <person name="Yang Z.-W."/>
            <person name="Zhang L.-Y."/>
            <person name="Han M.-X."/>
            <person name="Xiao M."/>
            <person name="Li W.-J."/>
        </authorList>
    </citation>
    <scope>NUCLEOTIDE SEQUENCE [LARGE SCALE GENOMIC DNA]</scope>
    <source>
        <strain evidence="3">KCTC 52945</strain>
    </source>
</reference>
<evidence type="ECO:0000256" key="1">
    <source>
        <dbReference type="SAM" id="Phobius"/>
    </source>
</evidence>
<dbReference type="EMBL" id="QKVK01000001">
    <property type="protein sequence ID" value="PZF78476.1"/>
    <property type="molecule type" value="Genomic_DNA"/>
</dbReference>
<dbReference type="RefSeq" id="WP_111195803.1">
    <property type="nucleotide sequence ID" value="NZ_QKVK01000001.1"/>
</dbReference>
<keyword evidence="3" id="KW-1185">Reference proteome</keyword>
<dbReference type="AlphaFoldDB" id="A0A2W2BYD6"/>
<dbReference type="Proteomes" id="UP000248795">
    <property type="component" value="Unassembled WGS sequence"/>
</dbReference>
<evidence type="ECO:0000313" key="3">
    <source>
        <dbReference type="Proteomes" id="UP000248795"/>
    </source>
</evidence>
<keyword evidence="1" id="KW-0812">Transmembrane</keyword>
<protein>
    <recommendedName>
        <fullName evidence="4">MASE1 domain-containing protein</fullName>
    </recommendedName>
</protein>
<organism evidence="2 3">
    <name type="scientific">Aestuariivirga litoralis</name>
    <dbReference type="NCBI Taxonomy" id="2650924"/>
    <lineage>
        <taxon>Bacteria</taxon>
        <taxon>Pseudomonadati</taxon>
        <taxon>Pseudomonadota</taxon>
        <taxon>Alphaproteobacteria</taxon>
        <taxon>Hyphomicrobiales</taxon>
        <taxon>Aestuariivirgaceae</taxon>
        <taxon>Aestuariivirga</taxon>
    </lineage>
</organism>
<keyword evidence="1" id="KW-1133">Transmembrane helix</keyword>
<evidence type="ECO:0000313" key="2">
    <source>
        <dbReference type="EMBL" id="PZF78476.1"/>
    </source>
</evidence>
<feature type="transmembrane region" description="Helical" evidence="1">
    <location>
        <begin position="162"/>
        <end position="179"/>
    </location>
</feature>
<proteinExistence type="predicted"/>